<keyword evidence="3" id="KW-1185">Reference proteome</keyword>
<dbReference type="Proteomes" id="UP001055167">
    <property type="component" value="Unassembled WGS sequence"/>
</dbReference>
<reference evidence="2" key="2">
    <citation type="submission" date="2021-08" db="EMBL/GenBank/DDBJ databases">
        <authorList>
            <person name="Tani A."/>
            <person name="Ola A."/>
            <person name="Ogura Y."/>
            <person name="Katsura K."/>
            <person name="Hayashi T."/>
        </authorList>
    </citation>
    <scope>NUCLEOTIDE SEQUENCE</scope>
    <source>
        <strain evidence="2">KCTC 52305</strain>
    </source>
</reference>
<feature type="region of interest" description="Disordered" evidence="1">
    <location>
        <begin position="86"/>
        <end position="122"/>
    </location>
</feature>
<reference evidence="2" key="1">
    <citation type="journal article" date="2021" name="Front. Microbiol.">
        <title>Comprehensive Comparative Genomics and Phenotyping of Methylobacterium Species.</title>
        <authorList>
            <person name="Alessa O."/>
            <person name="Ogura Y."/>
            <person name="Fujitani Y."/>
            <person name="Takami H."/>
            <person name="Hayashi T."/>
            <person name="Sahin N."/>
            <person name="Tani A."/>
        </authorList>
    </citation>
    <scope>NUCLEOTIDE SEQUENCE</scope>
    <source>
        <strain evidence="2">KCTC 52305</strain>
    </source>
</reference>
<sequence length="122" mass="13172">MVQPSVRPRVAVAASLLLCAPHPGSDGVLAYVDLLRDEAAYLLRRYGVERRGLSDEEADEAARLAGTAQDLLTLADLYLHSATPYRDDPRTARAPCHAPAPLPGHLLVRPREGAPTDLQVRG</sequence>
<protein>
    <submittedName>
        <fullName evidence="2">Uncharacterized protein</fullName>
    </submittedName>
</protein>
<gene>
    <name evidence="2" type="ORF">OPKNFCMD_3856</name>
</gene>
<organism evidence="2 3">
    <name type="scientific">Methylobacterium crusticola</name>
    <dbReference type="NCBI Taxonomy" id="1697972"/>
    <lineage>
        <taxon>Bacteria</taxon>
        <taxon>Pseudomonadati</taxon>
        <taxon>Pseudomonadota</taxon>
        <taxon>Alphaproteobacteria</taxon>
        <taxon>Hyphomicrobiales</taxon>
        <taxon>Methylobacteriaceae</taxon>
        <taxon>Methylobacterium</taxon>
    </lineage>
</organism>
<evidence type="ECO:0000256" key="1">
    <source>
        <dbReference type="SAM" id="MobiDB-lite"/>
    </source>
</evidence>
<name>A0ABQ4R0A2_9HYPH</name>
<evidence type="ECO:0000313" key="2">
    <source>
        <dbReference type="EMBL" id="GJD51105.1"/>
    </source>
</evidence>
<accession>A0ABQ4R0A2</accession>
<comment type="caution">
    <text evidence="2">The sequence shown here is derived from an EMBL/GenBank/DDBJ whole genome shotgun (WGS) entry which is preliminary data.</text>
</comment>
<dbReference type="EMBL" id="BPQH01000012">
    <property type="protein sequence ID" value="GJD51105.1"/>
    <property type="molecule type" value="Genomic_DNA"/>
</dbReference>
<proteinExistence type="predicted"/>
<evidence type="ECO:0000313" key="3">
    <source>
        <dbReference type="Proteomes" id="UP001055167"/>
    </source>
</evidence>